<dbReference type="OrthoDB" id="10029630at2759"/>
<evidence type="ECO:0000256" key="10">
    <source>
        <dbReference type="PIRSR" id="PIRSR601548-8"/>
    </source>
</evidence>
<evidence type="ECO:0000313" key="14">
    <source>
        <dbReference type="Proteomes" id="UP000678499"/>
    </source>
</evidence>
<feature type="active site" description="Proton donor 1" evidence="5">
    <location>
        <position position="445"/>
    </location>
</feature>
<keyword evidence="2" id="KW-0732">Signal</keyword>
<dbReference type="Proteomes" id="UP000678499">
    <property type="component" value="Unassembled WGS sequence"/>
</dbReference>
<proteinExistence type="inferred from homology"/>
<keyword evidence="3 9" id="KW-1015">Disulfide bond</keyword>
<keyword evidence="12" id="KW-0121">Carboxypeptidase</keyword>
<name>A0A7R9C0Z5_9CRUS</name>
<evidence type="ECO:0000256" key="11">
    <source>
        <dbReference type="PROSITE-ProRule" id="PRU01355"/>
    </source>
</evidence>
<evidence type="ECO:0000256" key="4">
    <source>
        <dbReference type="ARBA" id="ARBA00023180"/>
    </source>
</evidence>
<feature type="disulfide bond" evidence="9">
    <location>
        <begin position="279"/>
        <end position="301"/>
    </location>
</feature>
<dbReference type="InterPro" id="IPR001548">
    <property type="entry name" value="Peptidase_M2"/>
</dbReference>
<organism evidence="13">
    <name type="scientific">Notodromas monacha</name>
    <dbReference type="NCBI Taxonomy" id="399045"/>
    <lineage>
        <taxon>Eukaryota</taxon>
        <taxon>Metazoa</taxon>
        <taxon>Ecdysozoa</taxon>
        <taxon>Arthropoda</taxon>
        <taxon>Crustacea</taxon>
        <taxon>Oligostraca</taxon>
        <taxon>Ostracoda</taxon>
        <taxon>Podocopa</taxon>
        <taxon>Podocopida</taxon>
        <taxon>Cypridocopina</taxon>
        <taxon>Cypridoidea</taxon>
        <taxon>Cyprididae</taxon>
        <taxon>Notodromas</taxon>
    </lineage>
</organism>
<keyword evidence="12" id="KW-0482">Metalloprotease</keyword>
<dbReference type="GO" id="GO:0005886">
    <property type="term" value="C:plasma membrane"/>
    <property type="evidence" value="ECO:0007669"/>
    <property type="project" value="TreeGrafter"/>
</dbReference>
<dbReference type="PRINTS" id="PR00791">
    <property type="entry name" value="PEPDIPTASEA"/>
</dbReference>
<keyword evidence="12" id="KW-0378">Hydrolase</keyword>
<keyword evidence="8 12" id="KW-0862">Zinc</keyword>
<feature type="binding site" evidence="8">
    <location>
        <position position="342"/>
    </location>
    <ligand>
        <name>Zn(2+)</name>
        <dbReference type="ChEBI" id="CHEBI:29105"/>
        <label>1</label>
        <note>catalytic</note>
    </ligand>
</feature>
<dbReference type="GO" id="GO:0008241">
    <property type="term" value="F:peptidyl-dipeptidase activity"/>
    <property type="evidence" value="ECO:0007669"/>
    <property type="project" value="InterPro"/>
</dbReference>
<dbReference type="GO" id="GO:0046872">
    <property type="term" value="F:metal ion binding"/>
    <property type="evidence" value="ECO:0007669"/>
    <property type="project" value="UniProtKB-KW"/>
</dbReference>
<feature type="binding site" evidence="8">
    <location>
        <position position="314"/>
    </location>
    <ligand>
        <name>Zn(2+)</name>
        <dbReference type="ChEBI" id="CHEBI:29105"/>
        <label>1</label>
        <note>catalytic</note>
    </ligand>
</feature>
<comment type="cofactor">
    <cofactor evidence="12">
        <name>Zn(2+)</name>
        <dbReference type="ChEBI" id="CHEBI:29105"/>
    </cofactor>
    <text evidence="12">Binds 1 zinc ion per subunit.</text>
</comment>
<keyword evidence="14" id="KW-1185">Reference proteome</keyword>
<dbReference type="Pfam" id="PF01401">
    <property type="entry name" value="Peptidase_M2"/>
    <property type="match status" value="1"/>
</dbReference>
<feature type="non-terminal residue" evidence="13">
    <location>
        <position position="461"/>
    </location>
</feature>
<dbReference type="AlphaFoldDB" id="A0A7R9C0Z5"/>
<keyword evidence="4 12" id="KW-0325">Glycoprotein</keyword>
<feature type="active site" description="Proton donor 2" evidence="6">
    <location>
        <position position="445"/>
    </location>
</feature>
<gene>
    <name evidence="13" type="ORF">NMOB1V02_LOCUS12893</name>
</gene>
<dbReference type="GO" id="GO:0008237">
    <property type="term" value="F:metallopeptidase activity"/>
    <property type="evidence" value="ECO:0007669"/>
    <property type="project" value="UniProtKB-KW"/>
</dbReference>
<feature type="active site" description="Proton acceptor 2" evidence="6">
    <location>
        <position position="315"/>
    </location>
</feature>
<dbReference type="PANTHER" id="PTHR10514:SF27">
    <property type="entry name" value="ANGIOTENSIN-CONVERTING ENZYME"/>
    <property type="match status" value="1"/>
</dbReference>
<feature type="binding site" evidence="10">
    <location>
        <position position="318"/>
    </location>
    <ligand>
        <name>Zn(2+)</name>
        <dbReference type="ChEBI" id="CHEBI:29105"/>
        <label>2</label>
        <note>catalytic</note>
    </ligand>
</feature>
<evidence type="ECO:0000256" key="2">
    <source>
        <dbReference type="ARBA" id="ARBA00022729"/>
    </source>
</evidence>
<comment type="similarity">
    <text evidence="1 11 12">Belongs to the peptidase M2 family.</text>
</comment>
<feature type="binding site" evidence="8">
    <location>
        <position position="318"/>
    </location>
    <ligand>
        <name>Zn(2+)</name>
        <dbReference type="ChEBI" id="CHEBI:29105"/>
        <label>1</label>
        <note>catalytic</note>
    </ligand>
</feature>
<evidence type="ECO:0000256" key="3">
    <source>
        <dbReference type="ARBA" id="ARBA00023157"/>
    </source>
</evidence>
<protein>
    <recommendedName>
        <fullName evidence="12">Angiotensin-converting enzyme</fullName>
        <ecNumber evidence="12">3.4.-.-</ecNumber>
    </recommendedName>
</protein>
<feature type="binding site" evidence="10">
    <location>
        <position position="342"/>
    </location>
    <ligand>
        <name>Zn(2+)</name>
        <dbReference type="ChEBI" id="CHEBI:29105"/>
        <label>2</label>
        <note>catalytic</note>
    </ligand>
</feature>
<comment type="caution">
    <text evidence="11">Lacks conserved residue(s) required for the propagation of feature annotation.</text>
</comment>
<keyword evidence="12" id="KW-0645">Protease</keyword>
<feature type="binding site" evidence="10">
    <location>
        <position position="314"/>
    </location>
    <ligand>
        <name>Zn(2+)</name>
        <dbReference type="ChEBI" id="CHEBI:29105"/>
        <label>2</label>
        <note>catalytic</note>
    </ligand>
</feature>
<evidence type="ECO:0000256" key="5">
    <source>
        <dbReference type="PIRSR" id="PIRSR601548-1"/>
    </source>
</evidence>
<dbReference type="EMBL" id="CAJPEX010013148">
    <property type="protein sequence ID" value="CAG0925443.1"/>
    <property type="molecule type" value="Genomic_DNA"/>
</dbReference>
<feature type="binding site" evidence="7">
    <location>
        <position position="454"/>
    </location>
    <ligand>
        <name>chloride</name>
        <dbReference type="ChEBI" id="CHEBI:17996"/>
        <label>1</label>
    </ligand>
</feature>
<dbReference type="GO" id="GO:0004180">
    <property type="term" value="F:carboxypeptidase activity"/>
    <property type="evidence" value="ECO:0007669"/>
    <property type="project" value="UniProtKB-KW"/>
</dbReference>
<dbReference type="GO" id="GO:0006508">
    <property type="term" value="P:proteolysis"/>
    <property type="evidence" value="ECO:0007669"/>
    <property type="project" value="UniProtKB-KW"/>
</dbReference>
<reference evidence="13" key="1">
    <citation type="submission" date="2020-11" db="EMBL/GenBank/DDBJ databases">
        <authorList>
            <person name="Tran Van P."/>
        </authorList>
    </citation>
    <scope>NUCLEOTIDE SEQUENCE</scope>
</reference>
<evidence type="ECO:0000256" key="1">
    <source>
        <dbReference type="ARBA" id="ARBA00008139"/>
    </source>
</evidence>
<dbReference type="EMBL" id="OA895185">
    <property type="protein sequence ID" value="CAD7285291.1"/>
    <property type="molecule type" value="Genomic_DNA"/>
</dbReference>
<evidence type="ECO:0000256" key="12">
    <source>
        <dbReference type="RuleBase" id="RU361144"/>
    </source>
</evidence>
<evidence type="ECO:0000313" key="13">
    <source>
        <dbReference type="EMBL" id="CAD7285291.1"/>
    </source>
</evidence>
<evidence type="ECO:0000256" key="7">
    <source>
        <dbReference type="PIRSR" id="PIRSR601548-2"/>
    </source>
</evidence>
<keyword evidence="8 12" id="KW-0479">Metal-binding</keyword>
<evidence type="ECO:0000256" key="9">
    <source>
        <dbReference type="PIRSR" id="PIRSR601548-4"/>
    </source>
</evidence>
<dbReference type="PANTHER" id="PTHR10514">
    <property type="entry name" value="ANGIOTENSIN-CONVERTING ENZYME"/>
    <property type="match status" value="1"/>
</dbReference>
<dbReference type="SUPFAM" id="SSF55486">
    <property type="entry name" value="Metalloproteases ('zincins'), catalytic domain"/>
    <property type="match status" value="1"/>
</dbReference>
<sequence length="461" mass="53201">VNVTLEASSWARAQWKENISQFDLSELHKSAEHERLSRLFKAVEVLGFAALDDDKLAQRTNIESDMTSIYSSAKICPFDKQNCDLKKDTTWSLEPELTELFRVQPEKENFEKLEYVWAKWRDASGKLIRQKYLDYVRLSNEAAIANKLKPFYQELHAYVRHKLRQFYGEEKISAAGPIPAHVLGMYTSYCLCRQNLLEEARNMWAQNWESIFPAVSEFKTKSLDVTDEMLKQNYTVRRMFEISDKFFEDLGLISVNDGAADFYGLSMLERPEDGREVVCHASAWDFSATNKLPGDFRIKMCTRVNMNDLIVVHHELGHIQYGFQYVNQSPLFRDGANPGFHEAIGDTLALSVSTPKHLKSIGLLSEDFKVDDEAELAFLLRMALEKVAFLPFSYAMDLYRWKIFDGSITTKNLNSEWWKLREGFQGITPPLKRSEEDFDAGSKFHVAAGVPYIRYFVAFIL</sequence>
<evidence type="ECO:0000256" key="6">
    <source>
        <dbReference type="PIRSR" id="PIRSR601548-11"/>
    </source>
</evidence>
<evidence type="ECO:0000256" key="8">
    <source>
        <dbReference type="PIRSR" id="PIRSR601548-3"/>
    </source>
</evidence>
<dbReference type="CDD" id="cd06461">
    <property type="entry name" value="M2_ACE"/>
    <property type="match status" value="1"/>
</dbReference>
<dbReference type="PROSITE" id="PS52011">
    <property type="entry name" value="PEPTIDASE_M2"/>
    <property type="match status" value="1"/>
</dbReference>
<dbReference type="EC" id="3.4.-.-" evidence="12"/>
<accession>A0A7R9C0Z5</accession>
<dbReference type="Gene3D" id="1.10.1370.30">
    <property type="match status" value="1"/>
</dbReference>
<feature type="active site" description="Proton acceptor 1" evidence="5">
    <location>
        <position position="315"/>
    </location>
</feature>
<feature type="non-terminal residue" evidence="13">
    <location>
        <position position="1"/>
    </location>
</feature>